<comment type="caution">
    <text evidence="2">The sequence shown here is derived from an EMBL/GenBank/DDBJ whole genome shotgun (WGS) entry which is preliminary data.</text>
</comment>
<keyword evidence="3" id="KW-1185">Reference proteome</keyword>
<protein>
    <submittedName>
        <fullName evidence="2">Uncharacterized protein</fullName>
    </submittedName>
</protein>
<sequence>MFLRLLTYVLASVVTSQAVNVCAWTNNIACSGSSFCCNSLGANNCCMNVPAGFGVSISYDGLPGPISAGQAWTSGNCVAGAIDVAQAGTGNKCFVGGGGVKAGSMAWTHAPSKREATPIEYATPDTFNFEVDGVAKTIKIPATDGGGRVGGRTLLGWELYRPPGVRVCGLNICEASLLGRLKQ</sequence>
<evidence type="ECO:0000313" key="3">
    <source>
        <dbReference type="Proteomes" id="UP000620124"/>
    </source>
</evidence>
<organism evidence="2 3">
    <name type="scientific">Mycena venus</name>
    <dbReference type="NCBI Taxonomy" id="2733690"/>
    <lineage>
        <taxon>Eukaryota</taxon>
        <taxon>Fungi</taxon>
        <taxon>Dikarya</taxon>
        <taxon>Basidiomycota</taxon>
        <taxon>Agaricomycotina</taxon>
        <taxon>Agaricomycetes</taxon>
        <taxon>Agaricomycetidae</taxon>
        <taxon>Agaricales</taxon>
        <taxon>Marasmiineae</taxon>
        <taxon>Mycenaceae</taxon>
        <taxon>Mycena</taxon>
    </lineage>
</organism>
<name>A0A8H6Y0M6_9AGAR</name>
<dbReference type="OrthoDB" id="2857942at2759"/>
<dbReference type="AlphaFoldDB" id="A0A8H6Y0M6"/>
<keyword evidence="1" id="KW-0732">Signal</keyword>
<evidence type="ECO:0000256" key="1">
    <source>
        <dbReference type="SAM" id="SignalP"/>
    </source>
</evidence>
<reference evidence="2" key="1">
    <citation type="submission" date="2020-05" db="EMBL/GenBank/DDBJ databases">
        <title>Mycena genomes resolve the evolution of fungal bioluminescence.</title>
        <authorList>
            <person name="Tsai I.J."/>
        </authorList>
    </citation>
    <scope>NUCLEOTIDE SEQUENCE</scope>
    <source>
        <strain evidence="2">CCC161011</strain>
    </source>
</reference>
<accession>A0A8H6Y0M6</accession>
<evidence type="ECO:0000313" key="2">
    <source>
        <dbReference type="EMBL" id="KAF7349821.1"/>
    </source>
</evidence>
<feature type="signal peptide" evidence="1">
    <location>
        <begin position="1"/>
        <end position="18"/>
    </location>
</feature>
<dbReference type="EMBL" id="JACAZI010000010">
    <property type="protein sequence ID" value="KAF7349821.1"/>
    <property type="molecule type" value="Genomic_DNA"/>
</dbReference>
<feature type="chain" id="PRO_5034303510" evidence="1">
    <location>
        <begin position="19"/>
        <end position="183"/>
    </location>
</feature>
<dbReference type="Proteomes" id="UP000620124">
    <property type="component" value="Unassembled WGS sequence"/>
</dbReference>
<gene>
    <name evidence="2" type="ORF">MVEN_01282300</name>
</gene>
<proteinExistence type="predicted"/>